<keyword evidence="2" id="KW-1185">Reference proteome</keyword>
<dbReference type="Proteomes" id="UP000304953">
    <property type="component" value="Unassembled WGS sequence"/>
</dbReference>
<comment type="caution">
    <text evidence="1">The sequence shown here is derived from an EMBL/GenBank/DDBJ whole genome shotgun (WGS) entry which is preliminary data.</text>
</comment>
<sequence>MGTFLVGAVVLAIAVCAGISVYKDKKAGRCSGCSGCNGSCPSCQGQENK</sequence>
<accession>A0AC61S025</accession>
<dbReference type="EMBL" id="SRYA01000006">
    <property type="protein sequence ID" value="TGY97583.1"/>
    <property type="molecule type" value="Genomic_DNA"/>
</dbReference>
<reference evidence="1" key="1">
    <citation type="submission" date="2019-04" db="EMBL/GenBank/DDBJ databases">
        <title>Microbes associate with the intestines of laboratory mice.</title>
        <authorList>
            <person name="Navarre W."/>
            <person name="Wong E."/>
            <person name="Huang K."/>
            <person name="Tropini C."/>
            <person name="Ng K."/>
            <person name="Yu B."/>
        </authorList>
    </citation>
    <scope>NUCLEOTIDE SEQUENCE</scope>
    <source>
        <strain evidence="1">NM01_1-7b</strain>
    </source>
</reference>
<organism evidence="1 2">
    <name type="scientific">Petralouisia muris</name>
    <dbReference type="NCBI Taxonomy" id="3032872"/>
    <lineage>
        <taxon>Bacteria</taxon>
        <taxon>Bacillati</taxon>
        <taxon>Bacillota</taxon>
        <taxon>Clostridia</taxon>
        <taxon>Lachnospirales</taxon>
        <taxon>Lachnospiraceae</taxon>
        <taxon>Petralouisia</taxon>
    </lineage>
</organism>
<protein>
    <submittedName>
        <fullName evidence="1">FeoB-associated Cys-rich membrane protein</fullName>
    </submittedName>
</protein>
<evidence type="ECO:0000313" key="1">
    <source>
        <dbReference type="EMBL" id="TGY97583.1"/>
    </source>
</evidence>
<proteinExistence type="predicted"/>
<gene>
    <name evidence="1" type="ORF">E5329_04205</name>
</gene>
<evidence type="ECO:0000313" key="2">
    <source>
        <dbReference type="Proteomes" id="UP000304953"/>
    </source>
</evidence>
<name>A0AC61S025_9FIRM</name>